<sequence length="325" mass="35460">MPPTHPFTPSPLHPFTPSTLYLFTPSPLQPFTPSHHLITGQFYPVLPLSSAPHQPRQPMSASSGRLNDASSLHVSSLGHESRGLSEPGRSPCLAFSAPATIRPGVDSYLSLSLSLSLSFSDDPFLPLNFSTLMAPFQIDTRSRITALCSYDLQAYQNGRHDNCCRDFVPHSLFGSFALFALFASSTCCQAYQASIQSALHIASVPPPFVILDSFAAFSFFRPTLHLLFNFTPCPLLSAFSPIVALISRGLRLHLTSTVYLSLIHPSSLSSTSFTLRPRLCHLIIESFGRLAVRLFACSVRLFGRLVVACVNPIIPSDTNAPSPRD</sequence>
<organism evidence="1 2">
    <name type="scientific">Protopolystoma xenopodis</name>
    <dbReference type="NCBI Taxonomy" id="117903"/>
    <lineage>
        <taxon>Eukaryota</taxon>
        <taxon>Metazoa</taxon>
        <taxon>Spiralia</taxon>
        <taxon>Lophotrochozoa</taxon>
        <taxon>Platyhelminthes</taxon>
        <taxon>Monogenea</taxon>
        <taxon>Polyopisthocotylea</taxon>
        <taxon>Polystomatidea</taxon>
        <taxon>Polystomatidae</taxon>
        <taxon>Protopolystoma</taxon>
    </lineage>
</organism>
<dbReference type="Proteomes" id="UP000784294">
    <property type="component" value="Unassembled WGS sequence"/>
</dbReference>
<evidence type="ECO:0000313" key="2">
    <source>
        <dbReference type="Proteomes" id="UP000784294"/>
    </source>
</evidence>
<evidence type="ECO:0000313" key="1">
    <source>
        <dbReference type="EMBL" id="VEL42139.1"/>
    </source>
</evidence>
<dbReference type="EMBL" id="CAAALY010272769">
    <property type="protein sequence ID" value="VEL42139.1"/>
    <property type="molecule type" value="Genomic_DNA"/>
</dbReference>
<proteinExistence type="predicted"/>
<accession>A0A3S5CVC8</accession>
<gene>
    <name evidence="1" type="ORF">PXEA_LOCUS35579</name>
</gene>
<reference evidence="1" key="1">
    <citation type="submission" date="2018-11" db="EMBL/GenBank/DDBJ databases">
        <authorList>
            <consortium name="Pathogen Informatics"/>
        </authorList>
    </citation>
    <scope>NUCLEOTIDE SEQUENCE</scope>
</reference>
<comment type="caution">
    <text evidence="1">The sequence shown here is derived from an EMBL/GenBank/DDBJ whole genome shotgun (WGS) entry which is preliminary data.</text>
</comment>
<name>A0A3S5CVC8_9PLAT</name>
<keyword evidence="2" id="KW-1185">Reference proteome</keyword>
<protein>
    <submittedName>
        <fullName evidence="1">Uncharacterized protein</fullName>
    </submittedName>
</protein>
<dbReference type="AlphaFoldDB" id="A0A3S5CVC8"/>